<evidence type="ECO:0000256" key="2">
    <source>
        <dbReference type="RuleBase" id="RU003749"/>
    </source>
</evidence>
<evidence type="ECO:0000313" key="5">
    <source>
        <dbReference type="Proteomes" id="UP000294558"/>
    </source>
</evidence>
<gene>
    <name evidence="4" type="ORF">BDK89_2728</name>
</gene>
<dbReference type="NCBIfam" id="TIGR00377">
    <property type="entry name" value="ant_ant_sig"/>
    <property type="match status" value="1"/>
</dbReference>
<dbReference type="InterPro" id="IPR058548">
    <property type="entry name" value="MlaB-like_STAS"/>
</dbReference>
<protein>
    <recommendedName>
        <fullName evidence="2">Anti-sigma factor antagonist</fullName>
    </recommendedName>
</protein>
<dbReference type="RefSeq" id="WP_133869429.1">
    <property type="nucleotide sequence ID" value="NZ_SOAU01000001.1"/>
</dbReference>
<comment type="caution">
    <text evidence="4">The sequence shown here is derived from an EMBL/GenBank/DDBJ whole genome shotgun (WGS) entry which is preliminary data.</text>
</comment>
<dbReference type="Proteomes" id="UP000294558">
    <property type="component" value="Unassembled WGS sequence"/>
</dbReference>
<accession>A0A4R7I3H9</accession>
<dbReference type="InterPro" id="IPR036513">
    <property type="entry name" value="STAS_dom_sf"/>
</dbReference>
<keyword evidence="5" id="KW-1185">Reference proteome</keyword>
<evidence type="ECO:0000313" key="4">
    <source>
        <dbReference type="EMBL" id="TDT17123.1"/>
    </source>
</evidence>
<dbReference type="AlphaFoldDB" id="A0A4R7I3H9"/>
<sequence length="126" mass="13141">MRDAPGWVRMALLAAPGERLCIAVETPDPIIIERTDATATVRGEIDAHTAPAVREAGESMLTSYGSARFDLSGVEFIDSSGLGVLVALTSSARDTGGDVTLVAPSKPVVRLLEISGLDRHLTVSPG</sequence>
<evidence type="ECO:0000259" key="3">
    <source>
        <dbReference type="PROSITE" id="PS50801"/>
    </source>
</evidence>
<dbReference type="PANTHER" id="PTHR33495:SF2">
    <property type="entry name" value="ANTI-SIGMA FACTOR ANTAGONIST TM_1081-RELATED"/>
    <property type="match status" value="1"/>
</dbReference>
<dbReference type="Gene3D" id="3.30.750.24">
    <property type="entry name" value="STAS domain"/>
    <property type="match status" value="1"/>
</dbReference>
<dbReference type="OrthoDB" id="9793697at2"/>
<dbReference type="InterPro" id="IPR003658">
    <property type="entry name" value="Anti-sigma_ant"/>
</dbReference>
<proteinExistence type="inferred from homology"/>
<dbReference type="PANTHER" id="PTHR33495">
    <property type="entry name" value="ANTI-SIGMA FACTOR ANTAGONIST TM_1081-RELATED-RELATED"/>
    <property type="match status" value="1"/>
</dbReference>
<comment type="similarity">
    <text evidence="1 2">Belongs to the anti-sigma-factor antagonist family.</text>
</comment>
<evidence type="ECO:0000256" key="1">
    <source>
        <dbReference type="ARBA" id="ARBA00009013"/>
    </source>
</evidence>
<dbReference type="SUPFAM" id="SSF52091">
    <property type="entry name" value="SpoIIaa-like"/>
    <property type="match status" value="1"/>
</dbReference>
<dbReference type="CDD" id="cd07043">
    <property type="entry name" value="STAS_anti-anti-sigma_factors"/>
    <property type="match status" value="1"/>
</dbReference>
<dbReference type="EMBL" id="SOAU01000001">
    <property type="protein sequence ID" value="TDT17123.1"/>
    <property type="molecule type" value="Genomic_DNA"/>
</dbReference>
<reference evidence="4 5" key="1">
    <citation type="submission" date="2019-03" db="EMBL/GenBank/DDBJ databases">
        <title>Sequencing the genomes of 1000 actinobacteria strains.</title>
        <authorList>
            <person name="Klenk H.-P."/>
        </authorList>
    </citation>
    <scope>NUCLEOTIDE SEQUENCE [LARGE SCALE GENOMIC DNA]</scope>
    <source>
        <strain evidence="4 5">DSM 18936</strain>
    </source>
</reference>
<dbReference type="InterPro" id="IPR002645">
    <property type="entry name" value="STAS_dom"/>
</dbReference>
<dbReference type="Pfam" id="PF13466">
    <property type="entry name" value="STAS_2"/>
    <property type="match status" value="1"/>
</dbReference>
<organism evidence="4 5">
    <name type="scientific">Ilumatobacter fluminis</name>
    <dbReference type="NCBI Taxonomy" id="467091"/>
    <lineage>
        <taxon>Bacteria</taxon>
        <taxon>Bacillati</taxon>
        <taxon>Actinomycetota</taxon>
        <taxon>Acidimicrobiia</taxon>
        <taxon>Acidimicrobiales</taxon>
        <taxon>Ilumatobacteraceae</taxon>
        <taxon>Ilumatobacter</taxon>
    </lineage>
</organism>
<dbReference type="PROSITE" id="PS50801">
    <property type="entry name" value="STAS"/>
    <property type="match status" value="1"/>
</dbReference>
<feature type="domain" description="STAS" evidence="3">
    <location>
        <begin position="41"/>
        <end position="126"/>
    </location>
</feature>
<name>A0A4R7I3H9_9ACTN</name>
<dbReference type="GO" id="GO:0043856">
    <property type="term" value="F:anti-sigma factor antagonist activity"/>
    <property type="evidence" value="ECO:0007669"/>
    <property type="project" value="InterPro"/>
</dbReference>